<dbReference type="PROSITE" id="PS51257">
    <property type="entry name" value="PROKAR_LIPOPROTEIN"/>
    <property type="match status" value="1"/>
</dbReference>
<organism evidence="1 2">
    <name type="scientific">Priestia aryabhattai</name>
    <name type="common">Bacillus aryabhattai</name>
    <dbReference type="NCBI Taxonomy" id="412384"/>
    <lineage>
        <taxon>Bacteria</taxon>
        <taxon>Bacillati</taxon>
        <taxon>Bacillota</taxon>
        <taxon>Bacilli</taxon>
        <taxon>Bacillales</taxon>
        <taxon>Bacillaceae</taxon>
        <taxon>Priestia</taxon>
    </lineage>
</organism>
<dbReference type="RefSeq" id="WP_275036254.1">
    <property type="nucleotide sequence ID" value="NZ_CP118718.1"/>
</dbReference>
<name>A0ABD7WRN0_PRIAR</name>
<protein>
    <submittedName>
        <fullName evidence="1">Uncharacterized protein</fullName>
    </submittedName>
</protein>
<sequence>MKKKWLYTSIACAFVLLSGCSSDIQLESIKRVTDSTIKNSILDDYLSKGTKSLSYSYDGEGEGKYKINIAADVDSTFYDNNPLGIFNILSRTTEGIGSDLSNYCRNTNCEFGTLTVSSSKGDSYSMNINNKDGDETLVYNDEKIKREDLLEYKDPDSVPPDEEYSEKENVSISDDAVYEFMENQLDQMTNGGQNYVPEIHCEKAIKATTKRFNLTVDEVVNIYISKANIYGSPYINNFYQGDEAFY</sequence>
<dbReference type="Proteomes" id="UP001220217">
    <property type="component" value="Chromosome"/>
</dbReference>
<reference evidence="1 2" key="1">
    <citation type="submission" date="2023-02" db="EMBL/GenBank/DDBJ databases">
        <title>Complete genome sequence of Priestia aryabhattai G5MAi6, a methanol-tolerant strain isolated from tap water in Hong Kong.</title>
        <authorList>
            <person name="Leung K.M."/>
            <person name="Lai G.K.K."/>
            <person name="Griffin S.D.J."/>
        </authorList>
    </citation>
    <scope>NUCLEOTIDE SEQUENCE [LARGE SCALE GENOMIC DNA]</scope>
    <source>
        <strain evidence="1 2">G5MAi6</strain>
    </source>
</reference>
<gene>
    <name evidence="1" type="ORF">PWO00_18800</name>
</gene>
<dbReference type="AlphaFoldDB" id="A0ABD7WRN0"/>
<accession>A0ABD7WRN0</accession>
<evidence type="ECO:0000313" key="2">
    <source>
        <dbReference type="Proteomes" id="UP001220217"/>
    </source>
</evidence>
<evidence type="ECO:0000313" key="1">
    <source>
        <dbReference type="EMBL" id="WEA42862.1"/>
    </source>
</evidence>
<dbReference type="EMBL" id="CP118718">
    <property type="protein sequence ID" value="WEA42862.1"/>
    <property type="molecule type" value="Genomic_DNA"/>
</dbReference>
<proteinExistence type="predicted"/>